<accession>A0A1I0CA13</accession>
<organism evidence="2 3">
    <name type="scientific">[Clostridium] polysaccharolyticum</name>
    <dbReference type="NCBI Taxonomy" id="29364"/>
    <lineage>
        <taxon>Bacteria</taxon>
        <taxon>Bacillati</taxon>
        <taxon>Bacillota</taxon>
        <taxon>Clostridia</taxon>
        <taxon>Lachnospirales</taxon>
        <taxon>Lachnospiraceae</taxon>
    </lineage>
</organism>
<evidence type="ECO:0000313" key="2">
    <source>
        <dbReference type="EMBL" id="SET16408.1"/>
    </source>
</evidence>
<dbReference type="EMBL" id="FOHN01000009">
    <property type="protein sequence ID" value="SET16408.1"/>
    <property type="molecule type" value="Genomic_DNA"/>
</dbReference>
<keyword evidence="3" id="KW-1185">Reference proteome</keyword>
<feature type="domain" description="Pvc16 N-terminal" evidence="1">
    <location>
        <begin position="11"/>
        <end position="178"/>
    </location>
</feature>
<protein>
    <recommendedName>
        <fullName evidence="1">Pvc16 N-terminal domain-containing protein</fullName>
    </recommendedName>
</protein>
<evidence type="ECO:0000313" key="3">
    <source>
        <dbReference type="Proteomes" id="UP000199800"/>
    </source>
</evidence>
<sequence>MGSYNVIEEIGSAIIELLRTGLVPVFLKDREEIDLCSPDEHGDLVVGVSLYDIQENEDVNEMGMQNKGLSKQVHPSMFLDLHYMITVYSKSDIKYRAREEQRLLGRIMQILNDNRIIPDKFLANTGAPLKYAVRTRMEKMTFEEKSKLFNGSGKSCKSSLFYCVFPVELESTGVRKISRVTDMGSSMEEAQEKG</sequence>
<dbReference type="RefSeq" id="WP_092477699.1">
    <property type="nucleotide sequence ID" value="NZ_FOHN01000009.1"/>
</dbReference>
<dbReference type="InterPro" id="IPR025351">
    <property type="entry name" value="Pvc16_N"/>
</dbReference>
<reference evidence="2 3" key="1">
    <citation type="submission" date="2016-10" db="EMBL/GenBank/DDBJ databases">
        <authorList>
            <person name="de Groot N.N."/>
        </authorList>
    </citation>
    <scope>NUCLEOTIDE SEQUENCE [LARGE SCALE GENOMIC DNA]</scope>
    <source>
        <strain evidence="2 3">DSM 1801</strain>
    </source>
</reference>
<proteinExistence type="predicted"/>
<dbReference type="OrthoDB" id="2651753at2"/>
<evidence type="ECO:0000259" key="1">
    <source>
        <dbReference type="Pfam" id="PF14065"/>
    </source>
</evidence>
<dbReference type="Proteomes" id="UP000199800">
    <property type="component" value="Unassembled WGS sequence"/>
</dbReference>
<dbReference type="AlphaFoldDB" id="A0A1I0CA13"/>
<name>A0A1I0CA13_9FIRM</name>
<dbReference type="Pfam" id="PF14065">
    <property type="entry name" value="Pvc16_N"/>
    <property type="match status" value="1"/>
</dbReference>
<gene>
    <name evidence="2" type="ORF">SAMN04487772_10993</name>
</gene>
<dbReference type="STRING" id="29364.SAMN04487772_10993"/>